<reference evidence="2 3" key="1">
    <citation type="submission" date="2019-03" db="EMBL/GenBank/DDBJ databases">
        <title>Genomic Encyclopedia of Type Strains, Phase IV (KMG-IV): sequencing the most valuable type-strain genomes for metagenomic binning, comparative biology and taxonomic classification.</title>
        <authorList>
            <person name="Goeker M."/>
        </authorList>
    </citation>
    <scope>NUCLEOTIDE SEQUENCE [LARGE SCALE GENOMIC DNA]</scope>
    <source>
        <strain evidence="2 3">DSM 103428</strain>
    </source>
</reference>
<evidence type="ECO:0000313" key="3">
    <source>
        <dbReference type="Proteomes" id="UP000295210"/>
    </source>
</evidence>
<dbReference type="AlphaFoldDB" id="A0A4R1L6L2"/>
<dbReference type="InterPro" id="IPR024185">
    <property type="entry name" value="FTHF_cligase-like_sf"/>
</dbReference>
<dbReference type="PANTHER" id="PTHR43682:SF1">
    <property type="entry name" value="LACTATE UTILIZATION PROTEIN C"/>
    <property type="match status" value="1"/>
</dbReference>
<gene>
    <name evidence="2" type="ORF">C7378_1442</name>
</gene>
<accession>A0A4R1L6L2</accession>
<feature type="domain" description="LUD" evidence="1">
    <location>
        <begin position="105"/>
        <end position="207"/>
    </location>
</feature>
<organism evidence="2 3">
    <name type="scientific">Acidipila rosea</name>
    <dbReference type="NCBI Taxonomy" id="768535"/>
    <lineage>
        <taxon>Bacteria</taxon>
        <taxon>Pseudomonadati</taxon>
        <taxon>Acidobacteriota</taxon>
        <taxon>Terriglobia</taxon>
        <taxon>Terriglobales</taxon>
        <taxon>Acidobacteriaceae</taxon>
        <taxon>Acidipila</taxon>
    </lineage>
</organism>
<comment type="caution">
    <text evidence="2">The sequence shown here is derived from an EMBL/GenBank/DDBJ whole genome shotgun (WGS) entry which is preliminary data.</text>
</comment>
<name>A0A4R1L6L2_9BACT</name>
<protein>
    <submittedName>
        <fullName evidence="2">L-lactate dehydrogenase complex protein LldG</fullName>
    </submittedName>
</protein>
<dbReference type="PANTHER" id="PTHR43682">
    <property type="entry name" value="LACTATE UTILIZATION PROTEIN C"/>
    <property type="match status" value="1"/>
</dbReference>
<dbReference type="Pfam" id="PF02589">
    <property type="entry name" value="LUD_dom"/>
    <property type="match status" value="1"/>
</dbReference>
<keyword evidence="3" id="KW-1185">Reference proteome</keyword>
<evidence type="ECO:0000259" key="1">
    <source>
        <dbReference type="Pfam" id="PF02589"/>
    </source>
</evidence>
<dbReference type="Proteomes" id="UP000295210">
    <property type="component" value="Unassembled WGS sequence"/>
</dbReference>
<dbReference type="InterPro" id="IPR037171">
    <property type="entry name" value="NagB/RpiA_transferase-like"/>
</dbReference>
<dbReference type="EMBL" id="SMGK01000002">
    <property type="protein sequence ID" value="TCK73828.1"/>
    <property type="molecule type" value="Genomic_DNA"/>
</dbReference>
<dbReference type="InterPro" id="IPR003741">
    <property type="entry name" value="LUD_dom"/>
</dbReference>
<sequence>MAETRELMLARIREAIAVQHGPELPLPRDYERQGSLSAEARVETLLDRLREYDAQIYEASSENVATTVTNLCRQRQVKSLVVPEGFPAEWLPAFGGMIPEGELDRKPLSEIEAVLTTCTVAIAHTGSLVLRHGPGEGTRRLTLLPDLHICIVREEQVVETVPEAFDALREYVTAPITFISGPSATADIEMTRIRGVHGPRYLDVVLVRG</sequence>
<evidence type="ECO:0000313" key="2">
    <source>
        <dbReference type="EMBL" id="TCK73828.1"/>
    </source>
</evidence>
<proteinExistence type="predicted"/>
<dbReference type="SUPFAM" id="SSF100950">
    <property type="entry name" value="NagB/RpiA/CoA transferase-like"/>
    <property type="match status" value="1"/>
</dbReference>
<dbReference type="RefSeq" id="WP_207901366.1">
    <property type="nucleotide sequence ID" value="NZ_SMGK01000002.1"/>
</dbReference>
<dbReference type="Gene3D" id="3.40.50.10420">
    <property type="entry name" value="NagB/RpiA/CoA transferase-like"/>
    <property type="match status" value="1"/>
</dbReference>